<dbReference type="EMBL" id="JASAOF010000021">
    <property type="protein sequence ID" value="MDI2031768.1"/>
    <property type="molecule type" value="Genomic_DNA"/>
</dbReference>
<dbReference type="Pfam" id="PF13561">
    <property type="entry name" value="adh_short_C2"/>
    <property type="match status" value="1"/>
</dbReference>
<dbReference type="SUPFAM" id="SSF51735">
    <property type="entry name" value="NAD(P)-binding Rossmann-fold domains"/>
    <property type="match status" value="1"/>
</dbReference>
<evidence type="ECO:0000313" key="4">
    <source>
        <dbReference type="Proteomes" id="UP001237595"/>
    </source>
</evidence>
<evidence type="ECO:0000256" key="2">
    <source>
        <dbReference type="ARBA" id="ARBA00023002"/>
    </source>
</evidence>
<comment type="similarity">
    <text evidence="1">Belongs to the short-chain dehydrogenases/reductases (SDR) family.</text>
</comment>
<dbReference type="CDD" id="cd05233">
    <property type="entry name" value="SDR_c"/>
    <property type="match status" value="1"/>
</dbReference>
<dbReference type="PANTHER" id="PTHR24321:SF8">
    <property type="entry name" value="ESTRADIOL 17-BETA-DEHYDROGENASE 8-RELATED"/>
    <property type="match status" value="1"/>
</dbReference>
<dbReference type="GO" id="GO:0016491">
    <property type="term" value="F:oxidoreductase activity"/>
    <property type="evidence" value="ECO:0007669"/>
    <property type="project" value="UniProtKB-KW"/>
</dbReference>
<dbReference type="PANTHER" id="PTHR24321">
    <property type="entry name" value="DEHYDROGENASES, SHORT CHAIN"/>
    <property type="match status" value="1"/>
</dbReference>
<dbReference type="RefSeq" id="WP_281458033.1">
    <property type="nucleotide sequence ID" value="NZ_JASAOF010000021.1"/>
</dbReference>
<dbReference type="PRINTS" id="PR00081">
    <property type="entry name" value="GDHRDH"/>
</dbReference>
<organism evidence="3 4">
    <name type="scientific">Saccharopolyspora ipomoeae</name>
    <dbReference type="NCBI Taxonomy" id="3042027"/>
    <lineage>
        <taxon>Bacteria</taxon>
        <taxon>Bacillati</taxon>
        <taxon>Actinomycetota</taxon>
        <taxon>Actinomycetes</taxon>
        <taxon>Pseudonocardiales</taxon>
        <taxon>Pseudonocardiaceae</taxon>
        <taxon>Saccharopolyspora</taxon>
    </lineage>
</organism>
<reference evidence="3 4" key="1">
    <citation type="submission" date="2023-04" db="EMBL/GenBank/DDBJ databases">
        <title>Draft genome sequence of Saccharopolyspora sp. TS4A08 isolated from sweet potato rhizospheric soil.</title>
        <authorList>
            <person name="Suksaard P."/>
            <person name="Duangmal K."/>
        </authorList>
    </citation>
    <scope>NUCLEOTIDE SEQUENCE [LARGE SCALE GENOMIC DNA]</scope>
    <source>
        <strain evidence="3 4">TS4A08</strain>
    </source>
</reference>
<gene>
    <name evidence="3" type="ORF">QFW96_24285</name>
</gene>
<dbReference type="InterPro" id="IPR002347">
    <property type="entry name" value="SDR_fam"/>
</dbReference>
<dbReference type="EC" id="1.1.-.-" evidence="3"/>
<evidence type="ECO:0000256" key="1">
    <source>
        <dbReference type="ARBA" id="ARBA00006484"/>
    </source>
</evidence>
<dbReference type="Proteomes" id="UP001237595">
    <property type="component" value="Unassembled WGS sequence"/>
</dbReference>
<accession>A0ABT6PUV9</accession>
<name>A0ABT6PUV9_9PSEU</name>
<keyword evidence="4" id="KW-1185">Reference proteome</keyword>
<sequence>MTRPTGRRNSELALVTGAAGGVGSATARRLAEDGARVAITDINVERLKVLADEIGGIALPADGTNGEAVRDVVAQAVAELGGLDTVIATQGAAIAGTARPKHVDAYHKALDVNLHGSYYLAGEVMPHLIESQGSLVLFASTAGLIAGPPGTVGYTAAKAAIIGVTRWLAREYGPRGVQVNAVCPGWVRTPLGEGAMAHLSEREGITVDEAYAMTAQHVPLRRVAEPEEIAGCCTFLASGDASMVTGHVLVADGGGAAVDASTVVFDEAPQG</sequence>
<proteinExistence type="inferred from homology"/>
<protein>
    <submittedName>
        <fullName evidence="3">SDR family oxidoreductase</fullName>
        <ecNumber evidence="3">1.1.-.-</ecNumber>
    </submittedName>
</protein>
<comment type="caution">
    <text evidence="3">The sequence shown here is derived from an EMBL/GenBank/DDBJ whole genome shotgun (WGS) entry which is preliminary data.</text>
</comment>
<dbReference type="InterPro" id="IPR036291">
    <property type="entry name" value="NAD(P)-bd_dom_sf"/>
</dbReference>
<evidence type="ECO:0000313" key="3">
    <source>
        <dbReference type="EMBL" id="MDI2031768.1"/>
    </source>
</evidence>
<keyword evidence="2 3" id="KW-0560">Oxidoreductase</keyword>
<dbReference type="Gene3D" id="3.40.50.720">
    <property type="entry name" value="NAD(P)-binding Rossmann-like Domain"/>
    <property type="match status" value="1"/>
</dbReference>